<gene>
    <name evidence="10" type="primary">secY</name>
    <name evidence="12" type="ORF">A2663_01310</name>
</gene>
<dbReference type="InterPro" id="IPR002208">
    <property type="entry name" value="SecY/SEC61-alpha"/>
</dbReference>
<dbReference type="PIRSF" id="PIRSF004557">
    <property type="entry name" value="SecY"/>
    <property type="match status" value="1"/>
</dbReference>
<evidence type="ECO:0000256" key="9">
    <source>
        <dbReference type="ARBA" id="ARBA00039733"/>
    </source>
</evidence>
<feature type="transmembrane region" description="Helical" evidence="10">
    <location>
        <begin position="113"/>
        <end position="133"/>
    </location>
</feature>
<reference evidence="12 13" key="1">
    <citation type="journal article" date="2016" name="Nat. Commun.">
        <title>Thousands of microbial genomes shed light on interconnected biogeochemical processes in an aquifer system.</title>
        <authorList>
            <person name="Anantharaman K."/>
            <person name="Brown C.T."/>
            <person name="Hug L.A."/>
            <person name="Sharon I."/>
            <person name="Castelle C.J."/>
            <person name="Probst A.J."/>
            <person name="Thomas B.C."/>
            <person name="Singh A."/>
            <person name="Wilkins M.J."/>
            <person name="Karaoz U."/>
            <person name="Brodie E.L."/>
            <person name="Williams K.H."/>
            <person name="Hubbard S.S."/>
            <person name="Banfield J.F."/>
        </authorList>
    </citation>
    <scope>NUCLEOTIDE SEQUENCE [LARGE SCALE GENOMIC DNA]</scope>
</reference>
<evidence type="ECO:0000256" key="5">
    <source>
        <dbReference type="ARBA" id="ARBA00022927"/>
    </source>
</evidence>
<comment type="caution">
    <text evidence="12">The sequence shown here is derived from an EMBL/GenBank/DDBJ whole genome shotgun (WGS) entry which is preliminary data.</text>
</comment>
<dbReference type="InterPro" id="IPR023201">
    <property type="entry name" value="SecY_dom_sf"/>
</dbReference>
<evidence type="ECO:0000256" key="7">
    <source>
        <dbReference type="ARBA" id="ARBA00023010"/>
    </source>
</evidence>
<evidence type="ECO:0000313" key="12">
    <source>
        <dbReference type="EMBL" id="OGY46961.1"/>
    </source>
</evidence>
<dbReference type="PRINTS" id="PR00303">
    <property type="entry name" value="SECYTRNLCASE"/>
</dbReference>
<dbReference type="Proteomes" id="UP000178432">
    <property type="component" value="Unassembled WGS sequence"/>
</dbReference>
<keyword evidence="4 10" id="KW-0812">Transmembrane</keyword>
<evidence type="ECO:0000256" key="11">
    <source>
        <dbReference type="RuleBase" id="RU004349"/>
    </source>
</evidence>
<dbReference type="FunFam" id="1.10.3370.10:FF:000001">
    <property type="entry name" value="Preprotein translocase subunit SecY"/>
    <property type="match status" value="1"/>
</dbReference>
<dbReference type="HAMAP" id="MF_01465">
    <property type="entry name" value="SecY"/>
    <property type="match status" value="1"/>
</dbReference>
<feature type="transmembrane region" description="Helical" evidence="10">
    <location>
        <begin position="145"/>
        <end position="166"/>
    </location>
</feature>
<dbReference type="AlphaFoldDB" id="A0A1G1Y3Y2"/>
<comment type="similarity">
    <text evidence="2 10 11">Belongs to the SecY/SEC61-alpha family.</text>
</comment>
<dbReference type="NCBIfam" id="TIGR00967">
    <property type="entry name" value="3a0501s007"/>
    <property type="match status" value="1"/>
</dbReference>
<keyword evidence="3 10" id="KW-0813">Transport</keyword>
<feature type="transmembrane region" description="Helical" evidence="10">
    <location>
        <begin position="389"/>
        <end position="410"/>
    </location>
</feature>
<comment type="subcellular location">
    <subcellularLocation>
        <location evidence="10">Cell membrane</location>
        <topology evidence="10">Multi-pass membrane protein</topology>
    </subcellularLocation>
    <subcellularLocation>
        <location evidence="1">Membrane</location>
        <topology evidence="1">Multi-pass membrane protein</topology>
    </subcellularLocation>
</comment>
<keyword evidence="7 10" id="KW-0811">Translocation</keyword>
<proteinExistence type="inferred from homology"/>
<feature type="transmembrane region" description="Helical" evidence="10">
    <location>
        <begin position="365"/>
        <end position="383"/>
    </location>
</feature>
<dbReference type="Pfam" id="PF00344">
    <property type="entry name" value="SecY"/>
    <property type="match status" value="1"/>
</dbReference>
<sequence length="425" mass="46844">MWWQKILQIWKIKDLRSSILYVAGLLFIFRLAAHIPIPGIDVSALKELFSSNQLLGIMNILSAGGMENFSVVAMGVGPYITASIIFQLLTMIIPQLEELSKEGEAGRQKINQWTRLLTVPLAAMQGYALIALLNKSSGQIFSDLSPWRLLMIVSTVTAGTIFVMWLGELISEKHIGNGISLLIFAGIVVRIPSVLQQTILVFDKSQILTLALFLGIAIITIVGVVIITEGQRNVPVSYAKRVRGMKMYGGVNTFLPLRVNMAGVIPIIFAISIILFPPMIAQFFLTAKTQFLVAAAQQVIALFQNQIFYGVFYFILVFGFTYFYTEIIFHPDQISENLQKQGGFIPGIRPGRPTAEYLKNTTNRIILAGALFLGLIAVLPLILQSFTGAATLVIGGTSLLIVVSVVIETVKQIESQLTMRDYEGL</sequence>
<protein>
    <recommendedName>
        <fullName evidence="9 10">Protein translocase subunit SecY</fullName>
    </recommendedName>
</protein>
<evidence type="ECO:0000313" key="13">
    <source>
        <dbReference type="Proteomes" id="UP000178432"/>
    </source>
</evidence>
<comment type="subunit">
    <text evidence="10">Component of the Sec protein translocase complex. Heterotrimer consisting of SecY, SecE and SecG subunits. The heterotrimers can form oligomers, although 1 heterotrimer is thought to be able to translocate proteins. Interacts with the ribosome. Interacts with SecDF, and other proteins may be involved. Interacts with SecA.</text>
</comment>
<keyword evidence="10" id="KW-1003">Cell membrane</keyword>
<dbReference type="SUPFAM" id="SSF103491">
    <property type="entry name" value="Preprotein translocase SecY subunit"/>
    <property type="match status" value="1"/>
</dbReference>
<evidence type="ECO:0000256" key="4">
    <source>
        <dbReference type="ARBA" id="ARBA00022692"/>
    </source>
</evidence>
<dbReference type="GO" id="GO:0006605">
    <property type="term" value="P:protein targeting"/>
    <property type="evidence" value="ECO:0007669"/>
    <property type="project" value="UniProtKB-UniRule"/>
</dbReference>
<dbReference type="GO" id="GO:0005886">
    <property type="term" value="C:plasma membrane"/>
    <property type="evidence" value="ECO:0007669"/>
    <property type="project" value="UniProtKB-SubCell"/>
</dbReference>
<feature type="transmembrane region" description="Helical" evidence="10">
    <location>
        <begin position="248"/>
        <end position="276"/>
    </location>
</feature>
<dbReference type="Gene3D" id="1.10.3370.10">
    <property type="entry name" value="SecY subunit domain"/>
    <property type="match status" value="1"/>
</dbReference>
<keyword evidence="8 10" id="KW-0472">Membrane</keyword>
<organism evidence="12 13">
    <name type="scientific">Candidatus Buchananbacteria bacterium RIFCSPHIGHO2_01_FULL_46_12</name>
    <dbReference type="NCBI Taxonomy" id="1797536"/>
    <lineage>
        <taxon>Bacteria</taxon>
        <taxon>Candidatus Buchananiibacteriota</taxon>
    </lineage>
</organism>
<dbReference type="InterPro" id="IPR030659">
    <property type="entry name" value="SecY_CS"/>
</dbReference>
<dbReference type="InterPro" id="IPR026593">
    <property type="entry name" value="SecY"/>
</dbReference>
<feature type="transmembrane region" description="Helical" evidence="10">
    <location>
        <begin position="307"/>
        <end position="325"/>
    </location>
</feature>
<name>A0A1G1Y3Y2_9BACT</name>
<keyword evidence="6 10" id="KW-1133">Transmembrane helix</keyword>
<comment type="function">
    <text evidence="10">The central subunit of the protein translocation channel SecYEG. Consists of two halves formed by TMs 1-5 and 6-10. These two domains form a lateral gate at the front which open onto the bilayer between TMs 2 and 7, and are clamped together by SecE at the back. The channel is closed by both a pore ring composed of hydrophobic SecY resides and a short helix (helix 2A) on the extracellular side of the membrane which forms a plug. The plug probably moves laterally to allow the channel to open. The ring and the pore may move independently.</text>
</comment>
<evidence type="ECO:0000256" key="3">
    <source>
        <dbReference type="ARBA" id="ARBA00022448"/>
    </source>
</evidence>
<evidence type="ECO:0000256" key="6">
    <source>
        <dbReference type="ARBA" id="ARBA00022989"/>
    </source>
</evidence>
<evidence type="ECO:0000256" key="10">
    <source>
        <dbReference type="HAMAP-Rule" id="MF_01465"/>
    </source>
</evidence>
<keyword evidence="5 10" id="KW-0653">Protein transport</keyword>
<evidence type="ECO:0000256" key="2">
    <source>
        <dbReference type="ARBA" id="ARBA00005751"/>
    </source>
</evidence>
<evidence type="ECO:0000256" key="8">
    <source>
        <dbReference type="ARBA" id="ARBA00023136"/>
    </source>
</evidence>
<dbReference type="GO" id="GO:0065002">
    <property type="term" value="P:intracellular protein transmembrane transport"/>
    <property type="evidence" value="ECO:0007669"/>
    <property type="project" value="UniProtKB-UniRule"/>
</dbReference>
<dbReference type="PROSITE" id="PS00755">
    <property type="entry name" value="SECY_1"/>
    <property type="match status" value="1"/>
</dbReference>
<feature type="transmembrane region" description="Helical" evidence="10">
    <location>
        <begin position="207"/>
        <end position="227"/>
    </location>
</feature>
<dbReference type="GO" id="GO:0043952">
    <property type="term" value="P:protein transport by the Sec complex"/>
    <property type="evidence" value="ECO:0007669"/>
    <property type="project" value="UniProtKB-UniRule"/>
</dbReference>
<evidence type="ECO:0000256" key="1">
    <source>
        <dbReference type="ARBA" id="ARBA00004141"/>
    </source>
</evidence>
<feature type="transmembrane region" description="Helical" evidence="10">
    <location>
        <begin position="20"/>
        <end position="40"/>
    </location>
</feature>
<feature type="transmembrane region" description="Helical" evidence="10">
    <location>
        <begin position="71"/>
        <end position="93"/>
    </location>
</feature>
<dbReference type="PANTHER" id="PTHR10906">
    <property type="entry name" value="SECY/SEC61-ALPHA FAMILY MEMBER"/>
    <property type="match status" value="1"/>
</dbReference>
<accession>A0A1G1Y3Y2</accession>
<feature type="transmembrane region" description="Helical" evidence="10">
    <location>
        <begin position="178"/>
        <end position="195"/>
    </location>
</feature>
<dbReference type="EMBL" id="MHIF01000051">
    <property type="protein sequence ID" value="OGY46961.1"/>
    <property type="molecule type" value="Genomic_DNA"/>
</dbReference>